<evidence type="ECO:0000256" key="1">
    <source>
        <dbReference type="SAM" id="MobiDB-lite"/>
    </source>
</evidence>
<evidence type="ECO:0000313" key="2">
    <source>
        <dbReference type="EMBL" id="MCO6419849.1"/>
    </source>
</evidence>
<dbReference type="EMBL" id="JAFIRR010000237">
    <property type="protein sequence ID" value="MCO6419849.1"/>
    <property type="molecule type" value="Genomic_DNA"/>
</dbReference>
<gene>
    <name evidence="2" type="ORF">JYK14_27345</name>
</gene>
<reference evidence="2 3" key="1">
    <citation type="submission" date="2021-12" db="EMBL/GenBank/DDBJ databases">
        <title>Siccirubricoccus leaddurans sp. nov., a high concentration Zn2+ tolerance bacterium.</title>
        <authorList>
            <person name="Cao Y."/>
        </authorList>
    </citation>
    <scope>NUCLEOTIDE SEQUENCE [LARGE SCALE GENOMIC DNA]</scope>
    <source>
        <strain evidence="2 3">KC 17139</strain>
    </source>
</reference>
<feature type="region of interest" description="Disordered" evidence="1">
    <location>
        <begin position="1"/>
        <end position="100"/>
    </location>
</feature>
<evidence type="ECO:0000313" key="3">
    <source>
        <dbReference type="Proteomes" id="UP001523392"/>
    </source>
</evidence>
<protein>
    <submittedName>
        <fullName evidence="2">Uncharacterized protein</fullName>
    </submittedName>
</protein>
<sequence length="100" mass="10445">MDKDRKHPGDGADYEDTVSSRTTGDGPKAPARNKTPEHQYPHVDRDVGVNRKDAEAPGGPVNIGVKPAKPDDSGAEAAEQTPDRATGLGKKDASAGLAEE</sequence>
<dbReference type="Proteomes" id="UP001523392">
    <property type="component" value="Unassembled WGS sequence"/>
</dbReference>
<keyword evidence="3" id="KW-1185">Reference proteome</keyword>
<feature type="compositionally biased region" description="Basic and acidic residues" evidence="1">
    <location>
        <begin position="1"/>
        <end position="10"/>
    </location>
</feature>
<feature type="compositionally biased region" description="Basic and acidic residues" evidence="1">
    <location>
        <begin position="34"/>
        <end position="55"/>
    </location>
</feature>
<organism evidence="2 3">
    <name type="scientific">Siccirubricoccus soli</name>
    <dbReference type="NCBI Taxonomy" id="2899147"/>
    <lineage>
        <taxon>Bacteria</taxon>
        <taxon>Pseudomonadati</taxon>
        <taxon>Pseudomonadota</taxon>
        <taxon>Alphaproteobacteria</taxon>
        <taxon>Acetobacterales</taxon>
        <taxon>Roseomonadaceae</taxon>
        <taxon>Siccirubricoccus</taxon>
    </lineage>
</organism>
<comment type="caution">
    <text evidence="2">The sequence shown here is derived from an EMBL/GenBank/DDBJ whole genome shotgun (WGS) entry which is preliminary data.</text>
</comment>
<proteinExistence type="predicted"/>
<accession>A0ABT1DF65</accession>
<dbReference type="RefSeq" id="WP_252956527.1">
    <property type="nucleotide sequence ID" value="NZ_JAFIRR010000237.1"/>
</dbReference>
<name>A0ABT1DF65_9PROT</name>